<dbReference type="Gene3D" id="3.90.550.10">
    <property type="entry name" value="Spore Coat Polysaccharide Biosynthesis Protein SpsA, Chain A"/>
    <property type="match status" value="1"/>
</dbReference>
<comment type="caution">
    <text evidence="7">The sequence shown here is derived from an EMBL/GenBank/DDBJ whole genome shotgun (WGS) entry which is preliminary data.</text>
</comment>
<reference evidence="7 8" key="2">
    <citation type="submission" date="2017-12" db="EMBL/GenBank/DDBJ databases">
        <title>Revising the taxonomy of the Acinetobacter lwoffii group: the description of Acinetobacter pseudolwoffii sp. nov. and emended description of Acinetobacter lwoffii.</title>
        <authorList>
            <person name="Nemec A."/>
        </authorList>
    </citation>
    <scope>NUCLEOTIDE SEQUENCE [LARGE SCALE GENOMIC DNA]</scope>
    <source>
        <strain evidence="7 8">ANC 5347</strain>
    </source>
</reference>
<feature type="domain" description="Glycosyltransferase 2-like" evidence="6">
    <location>
        <begin position="6"/>
        <end position="139"/>
    </location>
</feature>
<dbReference type="GO" id="GO:0005886">
    <property type="term" value="C:plasma membrane"/>
    <property type="evidence" value="ECO:0007669"/>
    <property type="project" value="UniProtKB-SubCell"/>
</dbReference>
<reference evidence="7 8" key="1">
    <citation type="submission" date="2017-11" db="EMBL/GenBank/DDBJ databases">
        <authorList>
            <person name="Han C.G."/>
        </authorList>
    </citation>
    <scope>NUCLEOTIDE SEQUENCE [LARGE SCALE GENOMIC DNA]</scope>
    <source>
        <strain evidence="7 8">ANC 5347</strain>
    </source>
</reference>
<dbReference type="InterPro" id="IPR029044">
    <property type="entry name" value="Nucleotide-diphossugar_trans"/>
</dbReference>
<dbReference type="PANTHER" id="PTHR43646">
    <property type="entry name" value="GLYCOSYLTRANSFERASE"/>
    <property type="match status" value="1"/>
</dbReference>
<evidence type="ECO:0000259" key="6">
    <source>
        <dbReference type="Pfam" id="PF00535"/>
    </source>
</evidence>
<gene>
    <name evidence="7" type="ORF">CU320_06995</name>
</gene>
<evidence type="ECO:0000256" key="5">
    <source>
        <dbReference type="ARBA" id="ARBA00023136"/>
    </source>
</evidence>
<dbReference type="RefSeq" id="WP_100357584.1">
    <property type="nucleotide sequence ID" value="NZ_PGOZ01000006.1"/>
</dbReference>
<protein>
    <submittedName>
        <fullName evidence="7">Glycosyl transferase</fullName>
    </submittedName>
</protein>
<dbReference type="AlphaFoldDB" id="A0A2H9UMC7"/>
<dbReference type="Pfam" id="PF00535">
    <property type="entry name" value="Glycos_transf_2"/>
    <property type="match status" value="1"/>
</dbReference>
<accession>A0A2H9UMC7</accession>
<dbReference type="InterPro" id="IPR001173">
    <property type="entry name" value="Glyco_trans_2-like"/>
</dbReference>
<dbReference type="PANTHER" id="PTHR43646:SF2">
    <property type="entry name" value="GLYCOSYLTRANSFERASE 2-LIKE DOMAIN-CONTAINING PROTEIN"/>
    <property type="match status" value="1"/>
</dbReference>
<evidence type="ECO:0000256" key="2">
    <source>
        <dbReference type="ARBA" id="ARBA00022475"/>
    </source>
</evidence>
<evidence type="ECO:0000256" key="1">
    <source>
        <dbReference type="ARBA" id="ARBA00004236"/>
    </source>
</evidence>
<evidence type="ECO:0000256" key="4">
    <source>
        <dbReference type="ARBA" id="ARBA00022679"/>
    </source>
</evidence>
<keyword evidence="4 7" id="KW-0808">Transferase</keyword>
<keyword evidence="3" id="KW-0328">Glycosyltransferase</keyword>
<dbReference type="GO" id="GO:0016757">
    <property type="term" value="F:glycosyltransferase activity"/>
    <property type="evidence" value="ECO:0007669"/>
    <property type="project" value="UniProtKB-KW"/>
</dbReference>
<comment type="subcellular location">
    <subcellularLocation>
        <location evidence="1">Cell membrane</location>
    </subcellularLocation>
</comment>
<dbReference type="Proteomes" id="UP000242351">
    <property type="component" value="Unassembled WGS sequence"/>
</dbReference>
<dbReference type="EMBL" id="PGOZ01000006">
    <property type="protein sequence ID" value="PJI32845.1"/>
    <property type="molecule type" value="Genomic_DNA"/>
</dbReference>
<dbReference type="SUPFAM" id="SSF53448">
    <property type="entry name" value="Nucleotide-diphospho-sugar transferases"/>
    <property type="match status" value="1"/>
</dbReference>
<keyword evidence="5" id="KW-0472">Membrane</keyword>
<evidence type="ECO:0000313" key="7">
    <source>
        <dbReference type="EMBL" id="PJI32845.1"/>
    </source>
</evidence>
<sequence>MKKIAVVIPACNEEAYIERCLKALKSARLYFFQHVGKLAVLPEIKILVVLDSCTDSTASKVQQSGIQTISCHFKNVGKARHLGVQHMIEQGCDWICCTDADSFVQRDWFQVMLQHQPADVICGVVDLDEWGHLSTLARQTYLSHYQDKMDHRHIHGANLCFKAASYLQVNGFQQLDCHEDVDFIHRLEKAGAQIVWSNQLRVTTSSRLSSKIAVGFAHFLQKLELKQAAKKPISLCK</sequence>
<proteinExistence type="predicted"/>
<organism evidence="7 8">
    <name type="scientific">Acinetobacter pseudolwoffii</name>
    <dbReference type="NCBI Taxonomy" id="2053287"/>
    <lineage>
        <taxon>Bacteria</taxon>
        <taxon>Pseudomonadati</taxon>
        <taxon>Pseudomonadota</taxon>
        <taxon>Gammaproteobacteria</taxon>
        <taxon>Moraxellales</taxon>
        <taxon>Moraxellaceae</taxon>
        <taxon>Acinetobacter</taxon>
    </lineage>
</organism>
<name>A0A2H9UMC7_9GAMM</name>
<keyword evidence="2" id="KW-1003">Cell membrane</keyword>
<evidence type="ECO:0000313" key="8">
    <source>
        <dbReference type="Proteomes" id="UP000242351"/>
    </source>
</evidence>
<evidence type="ECO:0000256" key="3">
    <source>
        <dbReference type="ARBA" id="ARBA00022676"/>
    </source>
</evidence>